<feature type="transmembrane region" description="Helical" evidence="1">
    <location>
        <begin position="229"/>
        <end position="247"/>
    </location>
</feature>
<proteinExistence type="predicted"/>
<feature type="transmembrane region" description="Helical" evidence="1">
    <location>
        <begin position="39"/>
        <end position="56"/>
    </location>
</feature>
<name>A0A4R5LNM4_9GAMM</name>
<reference evidence="2 3" key="1">
    <citation type="submission" date="2019-03" db="EMBL/GenBank/DDBJ databases">
        <title>Seongchinamella monodicae gen. nov., sp. nov., a novel member of the Gammaproteobacteria isolated from a tidal mudflat of beach.</title>
        <authorList>
            <person name="Yang H.G."/>
            <person name="Kang J.W."/>
            <person name="Lee S.D."/>
        </authorList>
    </citation>
    <scope>NUCLEOTIDE SEQUENCE [LARGE SCALE GENOMIC DNA]</scope>
    <source>
        <strain evidence="2 3">GH4-78</strain>
    </source>
</reference>
<keyword evidence="1" id="KW-1133">Transmembrane helix</keyword>
<evidence type="ECO:0000256" key="1">
    <source>
        <dbReference type="SAM" id="Phobius"/>
    </source>
</evidence>
<dbReference type="Proteomes" id="UP000295554">
    <property type="component" value="Unassembled WGS sequence"/>
</dbReference>
<feature type="transmembrane region" description="Helical" evidence="1">
    <location>
        <begin position="160"/>
        <end position="186"/>
    </location>
</feature>
<gene>
    <name evidence="2" type="ORF">E2F43_16195</name>
</gene>
<dbReference type="RefSeq" id="WP_133214603.1">
    <property type="nucleotide sequence ID" value="NZ_SMSE01000004.1"/>
</dbReference>
<keyword evidence="1" id="KW-0812">Transmembrane</keyword>
<feature type="transmembrane region" description="Helical" evidence="1">
    <location>
        <begin position="62"/>
        <end position="82"/>
    </location>
</feature>
<dbReference type="EMBL" id="SMSE01000004">
    <property type="protein sequence ID" value="TDG11906.1"/>
    <property type="molecule type" value="Genomic_DNA"/>
</dbReference>
<keyword evidence="3" id="KW-1185">Reference proteome</keyword>
<evidence type="ECO:0000313" key="3">
    <source>
        <dbReference type="Proteomes" id="UP000295554"/>
    </source>
</evidence>
<keyword evidence="1" id="KW-0472">Membrane</keyword>
<protein>
    <submittedName>
        <fullName evidence="2">DUF2189 domain-containing protein</fullName>
    </submittedName>
</protein>
<dbReference type="Pfam" id="PF09955">
    <property type="entry name" value="DUF2189"/>
    <property type="match status" value="1"/>
</dbReference>
<feature type="transmembrane region" description="Helical" evidence="1">
    <location>
        <begin position="207"/>
        <end position="223"/>
    </location>
</feature>
<comment type="caution">
    <text evidence="2">The sequence shown here is derived from an EMBL/GenBank/DDBJ whole genome shotgun (WGS) entry which is preliminary data.</text>
</comment>
<dbReference type="InterPro" id="IPR018692">
    <property type="entry name" value="DUF2189"/>
</dbReference>
<feature type="transmembrane region" description="Helical" evidence="1">
    <location>
        <begin position="116"/>
        <end position="140"/>
    </location>
</feature>
<sequence>MSAAQNSLDIYPIHRVPATRPFIWLAAGWDSMMHSLGPSLAYGALVALLGTMILGYQEHPLYIAAAVCAFLVVGPVITAGVCELARRRDHGETSDFQDSLEAIRHNRSHLLSLAEVLAFVAVAGFSLAALVLYATVGSVAPAIESTVWGNVMAQLSTAHLLAYSLAFLGVSAVVFLLSVVTVPMMIDRHVDPGIAMRMSLRVAVRDLPAMIIWAGLIISLVAFGFGTRLWGMVLVLPLLGHATWFAYRDIVEEE</sequence>
<dbReference type="OrthoDB" id="5621705at2"/>
<evidence type="ECO:0000313" key="2">
    <source>
        <dbReference type="EMBL" id="TDG11906.1"/>
    </source>
</evidence>
<accession>A0A4R5LNM4</accession>
<organism evidence="2 3">
    <name type="scientific">Seongchinamella unica</name>
    <dbReference type="NCBI Taxonomy" id="2547392"/>
    <lineage>
        <taxon>Bacteria</taxon>
        <taxon>Pseudomonadati</taxon>
        <taxon>Pseudomonadota</taxon>
        <taxon>Gammaproteobacteria</taxon>
        <taxon>Cellvibrionales</taxon>
        <taxon>Halieaceae</taxon>
        <taxon>Seongchinamella</taxon>
    </lineage>
</organism>
<dbReference type="AlphaFoldDB" id="A0A4R5LNM4"/>